<accession>A0A5B2XK50</accession>
<dbReference type="Proteomes" id="UP000323454">
    <property type="component" value="Unassembled WGS sequence"/>
</dbReference>
<reference evidence="2 3" key="2">
    <citation type="submission" date="2019-09" db="EMBL/GenBank/DDBJ databases">
        <authorList>
            <person name="Jin C."/>
        </authorList>
    </citation>
    <scope>NUCLEOTIDE SEQUENCE [LARGE SCALE GENOMIC DNA]</scope>
    <source>
        <strain evidence="2 3">AN110305</strain>
    </source>
</reference>
<feature type="transmembrane region" description="Helical" evidence="1">
    <location>
        <begin position="288"/>
        <end position="311"/>
    </location>
</feature>
<feature type="transmembrane region" description="Helical" evidence="1">
    <location>
        <begin position="368"/>
        <end position="390"/>
    </location>
</feature>
<feature type="transmembrane region" description="Helical" evidence="1">
    <location>
        <begin position="221"/>
        <end position="240"/>
    </location>
</feature>
<feature type="transmembrane region" description="Helical" evidence="1">
    <location>
        <begin position="197"/>
        <end position="216"/>
    </location>
</feature>
<keyword evidence="1" id="KW-1133">Transmembrane helix</keyword>
<feature type="transmembrane region" description="Helical" evidence="1">
    <location>
        <begin position="173"/>
        <end position="191"/>
    </location>
</feature>
<evidence type="ECO:0000256" key="1">
    <source>
        <dbReference type="SAM" id="Phobius"/>
    </source>
</evidence>
<evidence type="ECO:0000313" key="2">
    <source>
        <dbReference type="EMBL" id="KAA2263260.1"/>
    </source>
</evidence>
<feature type="transmembrane region" description="Helical" evidence="1">
    <location>
        <begin position="455"/>
        <end position="477"/>
    </location>
</feature>
<dbReference type="OrthoDB" id="4339140at2"/>
<comment type="caution">
    <text evidence="2">The sequence shown here is derived from an EMBL/GenBank/DDBJ whole genome shotgun (WGS) entry which is preliminary data.</text>
</comment>
<dbReference type="AlphaFoldDB" id="A0A5B2XK50"/>
<feature type="transmembrane region" description="Helical" evidence="1">
    <location>
        <begin position="396"/>
        <end position="416"/>
    </location>
</feature>
<keyword evidence="1" id="KW-0812">Transmembrane</keyword>
<dbReference type="RefSeq" id="WP_149849336.1">
    <property type="nucleotide sequence ID" value="NZ_VUOB01000018.1"/>
</dbReference>
<keyword evidence="3" id="KW-1185">Reference proteome</keyword>
<organism evidence="2 3">
    <name type="scientific">Solihabitans fulvus</name>
    <dbReference type="NCBI Taxonomy" id="1892852"/>
    <lineage>
        <taxon>Bacteria</taxon>
        <taxon>Bacillati</taxon>
        <taxon>Actinomycetota</taxon>
        <taxon>Actinomycetes</taxon>
        <taxon>Pseudonocardiales</taxon>
        <taxon>Pseudonocardiaceae</taxon>
        <taxon>Solihabitans</taxon>
    </lineage>
</organism>
<evidence type="ECO:0000313" key="3">
    <source>
        <dbReference type="Proteomes" id="UP000323454"/>
    </source>
</evidence>
<sequence>MSAETVPELQPMADTVVLRSLPPVAPHTDLDALCERLRPVCAGAVDHFEIAAALEADGLNDSAAHRTYGFPDVFALAGELFRRVPRSPAEPEPQPDPWQTNPARHALRGILFGLPALAYPPAEGIMGGRGAAVVLVVSMLMSWALSQGLSYLGHFRLGQHGRADMARALRAGMAVCLLLLLSLLAVVAAVANDGVRLTLFAAGQGGYLIAATVLLVAGDDLWLLFALLPGVLVGLGYLVLGQPAWLATPALFALAATVLLTIAFAVLRTRSAREAPRRRLTVAELRGCLPHAVFGVLAAGLLAFPVVGVLLTGDPLGAAIAALPLSLSMGAAEWTLYWYRRRLGALLRRTRRLVEFARRSRVVLGGALLRYLVVAAALIVLAVGAVAVLGGKGLRAADLVSCAAYLALGGALFLALLLQACGIFLAVHLACGAALLGEVVLLVGRARFGWPVDVMSAQLCVCGGLGVVLFGYSAAALSRAVRHQ</sequence>
<dbReference type="EMBL" id="VUOB01000018">
    <property type="protein sequence ID" value="KAA2263260.1"/>
    <property type="molecule type" value="Genomic_DNA"/>
</dbReference>
<reference evidence="2 3" key="1">
    <citation type="submission" date="2019-09" db="EMBL/GenBank/DDBJ databases">
        <title>Goodfellowia gen. nov., a new genus of the Pseudonocardineae related to Actinoalloteichus, containing Goodfellowia coeruleoviolacea gen. nov., comb. nov. gen. nov., comb. nov.</title>
        <authorList>
            <person name="Labeda D."/>
        </authorList>
    </citation>
    <scope>NUCLEOTIDE SEQUENCE [LARGE SCALE GENOMIC DNA]</scope>
    <source>
        <strain evidence="2 3">AN110305</strain>
    </source>
</reference>
<feature type="transmembrane region" description="Helical" evidence="1">
    <location>
        <begin position="130"/>
        <end position="152"/>
    </location>
</feature>
<gene>
    <name evidence="2" type="ORF">F0L68_10615</name>
</gene>
<feature type="transmembrane region" description="Helical" evidence="1">
    <location>
        <begin position="423"/>
        <end position="443"/>
    </location>
</feature>
<feature type="transmembrane region" description="Helical" evidence="1">
    <location>
        <begin position="246"/>
        <end position="267"/>
    </location>
</feature>
<keyword evidence="1" id="KW-0472">Membrane</keyword>
<name>A0A5B2XK50_9PSEU</name>
<protein>
    <submittedName>
        <fullName evidence="2">Uncharacterized protein</fullName>
    </submittedName>
</protein>
<proteinExistence type="predicted"/>
<feature type="transmembrane region" description="Helical" evidence="1">
    <location>
        <begin position="317"/>
        <end position="339"/>
    </location>
</feature>